<proteinExistence type="predicted"/>
<keyword evidence="3" id="KW-1185">Reference proteome</keyword>
<organism evidence="2 3">
    <name type="scientific">Aliiruegeria lutimaris</name>
    <dbReference type="NCBI Taxonomy" id="571298"/>
    <lineage>
        <taxon>Bacteria</taxon>
        <taxon>Pseudomonadati</taxon>
        <taxon>Pseudomonadota</taxon>
        <taxon>Alphaproteobacteria</taxon>
        <taxon>Rhodobacterales</taxon>
        <taxon>Roseobacteraceae</taxon>
        <taxon>Aliiruegeria</taxon>
    </lineage>
</organism>
<name>A0A1G9AE28_9RHOB</name>
<dbReference type="EMBL" id="FNEK01000035">
    <property type="protein sequence ID" value="SDK25627.1"/>
    <property type="molecule type" value="Genomic_DNA"/>
</dbReference>
<feature type="transmembrane region" description="Helical" evidence="1">
    <location>
        <begin position="135"/>
        <end position="156"/>
    </location>
</feature>
<evidence type="ECO:0000256" key="1">
    <source>
        <dbReference type="SAM" id="Phobius"/>
    </source>
</evidence>
<gene>
    <name evidence="2" type="ORF">SAMN04488026_103526</name>
</gene>
<evidence type="ECO:0000313" key="3">
    <source>
        <dbReference type="Proteomes" id="UP000199382"/>
    </source>
</evidence>
<keyword evidence="1" id="KW-1133">Transmembrane helix</keyword>
<dbReference type="RefSeq" id="WP_093158397.1">
    <property type="nucleotide sequence ID" value="NZ_FNEK01000035.1"/>
</dbReference>
<dbReference type="Proteomes" id="UP000199382">
    <property type="component" value="Unassembled WGS sequence"/>
</dbReference>
<accession>A0A1G9AE28</accession>
<keyword evidence="1" id="KW-0812">Transmembrane</keyword>
<keyword evidence="1" id="KW-0472">Membrane</keyword>
<sequence>MRYRTSCRNVCQIILFGLICFTLSVLPGSAQGLDGPVEIPLIRTDGAGETVASFAELRDALEAAVAAHAAMPSRAGVVQINLLLADLRSLIDLDGVPAAARQRVGNATALALIAVHLSLPGFAGQLMPFSQMPEIVAYTVTLLSFAALAWLFWAAVQSVVALRSTPGPDAPTGR</sequence>
<evidence type="ECO:0000313" key="2">
    <source>
        <dbReference type="EMBL" id="SDK25627.1"/>
    </source>
</evidence>
<dbReference type="AlphaFoldDB" id="A0A1G9AE28"/>
<reference evidence="2 3" key="1">
    <citation type="submission" date="2016-10" db="EMBL/GenBank/DDBJ databases">
        <authorList>
            <person name="de Groot N.N."/>
        </authorList>
    </citation>
    <scope>NUCLEOTIDE SEQUENCE [LARGE SCALE GENOMIC DNA]</scope>
    <source>
        <strain evidence="2 3">DSM 25294</strain>
    </source>
</reference>
<protein>
    <submittedName>
        <fullName evidence="2">Uncharacterized protein</fullName>
    </submittedName>
</protein>